<feature type="compositionally biased region" description="Low complexity" evidence="1">
    <location>
        <begin position="406"/>
        <end position="449"/>
    </location>
</feature>
<proteinExistence type="predicted"/>
<gene>
    <name evidence="3" type="ORF">BDA99DRAFT_525531</name>
</gene>
<dbReference type="SUPFAM" id="SSF46689">
    <property type="entry name" value="Homeodomain-like"/>
    <property type="match status" value="1"/>
</dbReference>
<name>A0AAD5P8P4_9FUNG</name>
<feature type="compositionally biased region" description="Low complexity" evidence="1">
    <location>
        <begin position="597"/>
        <end position="610"/>
    </location>
</feature>
<dbReference type="InterPro" id="IPR009057">
    <property type="entry name" value="Homeodomain-like_sf"/>
</dbReference>
<accession>A0AAD5P8P4</accession>
<reference evidence="3" key="2">
    <citation type="submission" date="2023-02" db="EMBL/GenBank/DDBJ databases">
        <authorList>
            <consortium name="DOE Joint Genome Institute"/>
            <person name="Mondo S.J."/>
            <person name="Chang Y."/>
            <person name="Wang Y."/>
            <person name="Ahrendt S."/>
            <person name="Andreopoulos W."/>
            <person name="Barry K."/>
            <person name="Beard J."/>
            <person name="Benny G.L."/>
            <person name="Blankenship S."/>
            <person name="Bonito G."/>
            <person name="Cuomo C."/>
            <person name="Desiro A."/>
            <person name="Gervers K.A."/>
            <person name="Hundley H."/>
            <person name="Kuo A."/>
            <person name="LaButti K."/>
            <person name="Lang B.F."/>
            <person name="Lipzen A."/>
            <person name="O'Donnell K."/>
            <person name="Pangilinan J."/>
            <person name="Reynolds N."/>
            <person name="Sandor L."/>
            <person name="Smith M.W."/>
            <person name="Tsang A."/>
            <person name="Grigoriev I.V."/>
            <person name="Stajich J.E."/>
            <person name="Spatafora J.W."/>
        </authorList>
    </citation>
    <scope>NUCLEOTIDE SEQUENCE</scope>
    <source>
        <strain evidence="3">RSA 2281</strain>
    </source>
</reference>
<organism evidence="3 4">
    <name type="scientific">Phascolomyces articulosus</name>
    <dbReference type="NCBI Taxonomy" id="60185"/>
    <lineage>
        <taxon>Eukaryota</taxon>
        <taxon>Fungi</taxon>
        <taxon>Fungi incertae sedis</taxon>
        <taxon>Mucoromycota</taxon>
        <taxon>Mucoromycotina</taxon>
        <taxon>Mucoromycetes</taxon>
        <taxon>Mucorales</taxon>
        <taxon>Lichtheimiaceae</taxon>
        <taxon>Phascolomyces</taxon>
    </lineage>
</organism>
<dbReference type="SUPFAM" id="SSF57850">
    <property type="entry name" value="RING/U-box"/>
    <property type="match status" value="1"/>
</dbReference>
<dbReference type="PROSITE" id="PS50090">
    <property type="entry name" value="MYB_LIKE"/>
    <property type="match status" value="1"/>
</dbReference>
<dbReference type="CDD" id="cd00167">
    <property type="entry name" value="SANT"/>
    <property type="match status" value="1"/>
</dbReference>
<sequence length="734" mass="84005">MAPKNSKKQETSSSCAMVDEKQLKSRFFSEVSENINNATTTTTTGKTLTTKTLHWKLVPIPKSISIAPILNRVRLLAESTKHLDDDEDTENRAEENQPNLLQMTILESQKIETVRKQSFFSEELTEEERDIVAKRVALQQRQFMEYERREKIRKSKRIRVMFEHVNDEEIQAMLLDCDDDEDEVIYRLTKPGYLLEIRKHIASKYDHKEKDNAPKMTADQKAAYNQLLKKRSETLKKTTNDNAKKQYRMGGRLGLDEALQQAQKHQEENPEKAFEGWSQARIRAYQMIDQNPNSYYYRFNAPGEIQRKGQWTEEEQKVFYERLREVGANGQWGIFSMKVPGRVGYQCSNFYRLLVETQKIHDPNYVLDNRGKAHYLFDKKNADGHVEKTFRTHSKHSPGHLPPIPTSYSTGESSGTTSTVKGKDTTATTTTTTAGSSSSPSPSQQQQPTSPSPPSPYTATTSSAKPKNTRGRSKKKEKQPQETKPKTTLGQRRRRRRDRHWSGSGASEGESSDDDFIGYDNDRSGSYTMRVHNTTNNEDSSQDYSDDTRRRSKRQRRPTAIALEAGLTSTTTSNNKKNNNNNNSNMGRKKVKHDPSPESSPANLSSPPNNKQQASDDDHHGITLPSSSEALNPYIQKQQEDIHHEDEEEDEEDYVKATNPLPGFIDPITLEEVVKPAISKYGHVMGYDNWVRCLTSWEGKRNICPLTKKPLTKRDLVILDFDNIEEYRSRIVNL</sequence>
<feature type="domain" description="Myb-like" evidence="2">
    <location>
        <begin position="303"/>
        <end position="355"/>
    </location>
</feature>
<dbReference type="Proteomes" id="UP001209540">
    <property type="component" value="Unassembled WGS sequence"/>
</dbReference>
<comment type="caution">
    <text evidence="3">The sequence shown here is derived from an EMBL/GenBank/DDBJ whole genome shotgun (WGS) entry which is preliminary data.</text>
</comment>
<feature type="compositionally biased region" description="Low complexity" evidence="1">
    <location>
        <begin position="568"/>
        <end position="585"/>
    </location>
</feature>
<dbReference type="AlphaFoldDB" id="A0AAD5P8P4"/>
<evidence type="ECO:0000259" key="2">
    <source>
        <dbReference type="PROSITE" id="PS50090"/>
    </source>
</evidence>
<feature type="region of interest" description="Disordered" evidence="1">
    <location>
        <begin position="391"/>
        <end position="631"/>
    </location>
</feature>
<dbReference type="Gene3D" id="1.10.10.60">
    <property type="entry name" value="Homeodomain-like"/>
    <property type="match status" value="1"/>
</dbReference>
<dbReference type="SMART" id="SM00717">
    <property type="entry name" value="SANT"/>
    <property type="match status" value="1"/>
</dbReference>
<feature type="compositionally biased region" description="Low complexity" evidence="1">
    <location>
        <begin position="457"/>
        <end position="466"/>
    </location>
</feature>
<evidence type="ECO:0000256" key="1">
    <source>
        <dbReference type="SAM" id="MobiDB-lite"/>
    </source>
</evidence>
<dbReference type="EMBL" id="JAIXMP010000040">
    <property type="protein sequence ID" value="KAI9248010.1"/>
    <property type="molecule type" value="Genomic_DNA"/>
</dbReference>
<dbReference type="InterPro" id="IPR013083">
    <property type="entry name" value="Znf_RING/FYVE/PHD"/>
</dbReference>
<feature type="compositionally biased region" description="Polar residues" evidence="1">
    <location>
        <begin position="524"/>
        <end position="539"/>
    </location>
</feature>
<dbReference type="InterPro" id="IPR001005">
    <property type="entry name" value="SANT/Myb"/>
</dbReference>
<protein>
    <recommendedName>
        <fullName evidence="2">Myb-like domain-containing protein</fullName>
    </recommendedName>
</protein>
<reference evidence="3" key="1">
    <citation type="journal article" date="2022" name="IScience">
        <title>Evolution of zygomycete secretomes and the origins of terrestrial fungal ecologies.</title>
        <authorList>
            <person name="Chang Y."/>
            <person name="Wang Y."/>
            <person name="Mondo S."/>
            <person name="Ahrendt S."/>
            <person name="Andreopoulos W."/>
            <person name="Barry K."/>
            <person name="Beard J."/>
            <person name="Benny G.L."/>
            <person name="Blankenship S."/>
            <person name="Bonito G."/>
            <person name="Cuomo C."/>
            <person name="Desiro A."/>
            <person name="Gervers K.A."/>
            <person name="Hundley H."/>
            <person name="Kuo A."/>
            <person name="LaButti K."/>
            <person name="Lang B.F."/>
            <person name="Lipzen A."/>
            <person name="O'Donnell K."/>
            <person name="Pangilinan J."/>
            <person name="Reynolds N."/>
            <person name="Sandor L."/>
            <person name="Smith M.E."/>
            <person name="Tsang A."/>
            <person name="Grigoriev I.V."/>
            <person name="Stajich J.E."/>
            <person name="Spatafora J.W."/>
        </authorList>
    </citation>
    <scope>NUCLEOTIDE SEQUENCE</scope>
    <source>
        <strain evidence="3">RSA 2281</strain>
    </source>
</reference>
<dbReference type="Gene3D" id="3.30.40.10">
    <property type="entry name" value="Zinc/RING finger domain, C3HC4 (zinc finger)"/>
    <property type="match status" value="1"/>
</dbReference>
<evidence type="ECO:0000313" key="3">
    <source>
        <dbReference type="EMBL" id="KAI9248010.1"/>
    </source>
</evidence>
<feature type="compositionally biased region" description="Basic residues" evidence="1">
    <location>
        <begin position="467"/>
        <end position="477"/>
    </location>
</feature>
<evidence type="ECO:0000313" key="4">
    <source>
        <dbReference type="Proteomes" id="UP001209540"/>
    </source>
</evidence>
<keyword evidence="4" id="KW-1185">Reference proteome</keyword>